<dbReference type="SUPFAM" id="SSF53756">
    <property type="entry name" value="UDP-Glycosyltransferase/glycogen phosphorylase"/>
    <property type="match status" value="1"/>
</dbReference>
<dbReference type="Gene3D" id="3.40.50.2000">
    <property type="entry name" value="Glycogen Phosphorylase B"/>
    <property type="match status" value="2"/>
</dbReference>
<feature type="domain" description="Glycosyl transferase family 28 C-terminal" evidence="1">
    <location>
        <begin position="285"/>
        <end position="368"/>
    </location>
</feature>
<comment type="caution">
    <text evidence="2">The sequence shown here is derived from an EMBL/GenBank/DDBJ whole genome shotgun (WGS) entry which is preliminary data.</text>
</comment>
<dbReference type="PANTHER" id="PTHR21015:SF22">
    <property type="entry name" value="GLYCOSYLTRANSFERASE"/>
    <property type="match status" value="1"/>
</dbReference>
<dbReference type="EMBL" id="JAQOMS010000002">
    <property type="protein sequence ID" value="MDC2888077.1"/>
    <property type="molecule type" value="Genomic_DNA"/>
</dbReference>
<dbReference type="Pfam" id="PF04101">
    <property type="entry name" value="Glyco_tran_28_C"/>
    <property type="match status" value="1"/>
</dbReference>
<dbReference type="PANTHER" id="PTHR21015">
    <property type="entry name" value="UDP-N-ACETYLGLUCOSAMINE--N-ACETYLMURAMYL-(PENTAPEPTIDE) PYROPHOSPHORYL-UNDECAPRENOL N-ACETYLGLUCOSAMINE TRANSFERASE 1"/>
    <property type="match status" value="1"/>
</dbReference>
<dbReference type="Proteomes" id="UP001528411">
    <property type="component" value="Unassembled WGS sequence"/>
</dbReference>
<dbReference type="InterPro" id="IPR007235">
    <property type="entry name" value="Glyco_trans_28_C"/>
</dbReference>
<keyword evidence="3" id="KW-1185">Reference proteome</keyword>
<protein>
    <submittedName>
        <fullName evidence="2">Glycosyltransferase</fullName>
    </submittedName>
</protein>
<evidence type="ECO:0000313" key="3">
    <source>
        <dbReference type="Proteomes" id="UP001528411"/>
    </source>
</evidence>
<reference evidence="2 3" key="1">
    <citation type="submission" date="2023-01" db="EMBL/GenBank/DDBJ databases">
        <title>Psychrosphaera sp. nov., isolated from marine algae.</title>
        <authorList>
            <person name="Bayburt H."/>
            <person name="Choi B.J."/>
            <person name="Kim J.M."/>
            <person name="Choi D.G."/>
            <person name="Jeon C.O."/>
        </authorList>
    </citation>
    <scope>NUCLEOTIDE SEQUENCE [LARGE SCALE GENOMIC DNA]</scope>
    <source>
        <strain evidence="2 3">G1-22</strain>
    </source>
</reference>
<sequence length="404" mass="45919">MKLENHNMKHLVFCWEYGAGYGHIAGFIPIAKYLKSAGVKVSWILKHLDHAHLIRENGFEDEWILQAPIAKNTNATKQQTVNYSQIMTFLGFSNEQACLNLVSSWRDSLQLLNADMIVADHAPAAIIASQTLNIKRCMIGTGFFSPPRVDKTPAFSLFNNVPENKIAELDNYLVKVANYTLTHFKQQPITKVAELFSVEEDFLCTFPELDHYTNRKNQEYWGARFSSSMGKKIDFTSDKFKIFVYIHSNMRDFEQLLTALNNIEAETILHVPKLNVERASLQFTNLTFSPEPIEMDHVLNQVDLAICNAGHGTVAAVLLAGKRLLLVPNQLEQRILTQRLIQQGLAATFYSSNRQVDFETTLKQMMLDSKIQANVQNFQNLYWGYDSKDQAKAIADCCLDILAE</sequence>
<name>A0ABT5FAX2_9GAMM</name>
<gene>
    <name evidence="2" type="ORF">PN838_03670</name>
</gene>
<evidence type="ECO:0000313" key="2">
    <source>
        <dbReference type="EMBL" id="MDC2888077.1"/>
    </source>
</evidence>
<accession>A0ABT5FAX2</accession>
<evidence type="ECO:0000259" key="1">
    <source>
        <dbReference type="Pfam" id="PF04101"/>
    </source>
</evidence>
<organism evidence="2 3">
    <name type="scientific">Psychrosphaera algicola</name>
    <dbReference type="NCBI Taxonomy" id="3023714"/>
    <lineage>
        <taxon>Bacteria</taxon>
        <taxon>Pseudomonadati</taxon>
        <taxon>Pseudomonadota</taxon>
        <taxon>Gammaproteobacteria</taxon>
        <taxon>Alteromonadales</taxon>
        <taxon>Pseudoalteromonadaceae</taxon>
        <taxon>Psychrosphaera</taxon>
    </lineage>
</organism>
<proteinExistence type="predicted"/>
<dbReference type="RefSeq" id="WP_272179797.1">
    <property type="nucleotide sequence ID" value="NZ_JAQOMS010000002.1"/>
</dbReference>